<dbReference type="SMART" id="SM00491">
    <property type="entry name" value="HELICc2"/>
    <property type="match status" value="1"/>
</dbReference>
<dbReference type="GO" id="GO:0003676">
    <property type="term" value="F:nucleic acid binding"/>
    <property type="evidence" value="ECO:0007669"/>
    <property type="project" value="InterPro"/>
</dbReference>
<dbReference type="PANTHER" id="PTHR11472:SF34">
    <property type="entry name" value="REGULATOR OF TELOMERE ELONGATION HELICASE 1"/>
    <property type="match status" value="1"/>
</dbReference>
<dbReference type="InterPro" id="IPR014013">
    <property type="entry name" value="Helic_SF1/SF2_ATP-bd_DinG/Rad3"/>
</dbReference>
<dbReference type="GO" id="GO:0005524">
    <property type="term" value="F:ATP binding"/>
    <property type="evidence" value="ECO:0007669"/>
    <property type="project" value="UniProtKB-KW"/>
</dbReference>
<evidence type="ECO:0000256" key="2">
    <source>
        <dbReference type="ARBA" id="ARBA00022741"/>
    </source>
</evidence>
<evidence type="ECO:0000256" key="3">
    <source>
        <dbReference type="ARBA" id="ARBA00022801"/>
    </source>
</evidence>
<dbReference type="GO" id="GO:0016818">
    <property type="term" value="F:hydrolase activity, acting on acid anhydrides, in phosphorus-containing anhydrides"/>
    <property type="evidence" value="ECO:0007669"/>
    <property type="project" value="InterPro"/>
</dbReference>
<protein>
    <recommendedName>
        <fullName evidence="5">DNA 5'-3' helicase</fullName>
        <ecNumber evidence="5">5.6.2.3</ecNumber>
    </recommendedName>
</protein>
<evidence type="ECO:0000256" key="5">
    <source>
        <dbReference type="ARBA" id="ARBA00044969"/>
    </source>
</evidence>
<feature type="domain" description="Helicase ATP-binding" evidence="7">
    <location>
        <begin position="16"/>
        <end position="303"/>
    </location>
</feature>
<accession>A0A6J6EUI4</accession>
<dbReference type="InterPro" id="IPR011545">
    <property type="entry name" value="DEAD/DEAH_box_helicase_dom"/>
</dbReference>
<dbReference type="SMART" id="SM00487">
    <property type="entry name" value="DEXDc"/>
    <property type="match status" value="1"/>
</dbReference>
<dbReference type="Pfam" id="PF13307">
    <property type="entry name" value="Helicase_C_2"/>
    <property type="match status" value="1"/>
</dbReference>
<dbReference type="EMBL" id="CAEZTS010000060">
    <property type="protein sequence ID" value="CAB4578313.1"/>
    <property type="molecule type" value="Genomic_DNA"/>
</dbReference>
<dbReference type="SUPFAM" id="SSF52540">
    <property type="entry name" value="P-loop containing nucleoside triphosphate hydrolases"/>
    <property type="match status" value="2"/>
</dbReference>
<keyword evidence="4" id="KW-0067">ATP-binding</keyword>
<dbReference type="GO" id="GO:0006139">
    <property type="term" value="P:nucleobase-containing compound metabolic process"/>
    <property type="evidence" value="ECO:0007669"/>
    <property type="project" value="InterPro"/>
</dbReference>
<keyword evidence="3" id="KW-0378">Hydrolase</keyword>
<comment type="cofactor">
    <cofactor evidence="1">
        <name>[4Fe-4S] cluster</name>
        <dbReference type="ChEBI" id="CHEBI:49883"/>
    </cofactor>
</comment>
<comment type="catalytic activity">
    <reaction evidence="6">
        <text>ATP + H2O = ADP + phosphate + H(+)</text>
        <dbReference type="Rhea" id="RHEA:13065"/>
        <dbReference type="ChEBI" id="CHEBI:15377"/>
        <dbReference type="ChEBI" id="CHEBI:15378"/>
        <dbReference type="ChEBI" id="CHEBI:30616"/>
        <dbReference type="ChEBI" id="CHEBI:43474"/>
        <dbReference type="ChEBI" id="CHEBI:456216"/>
        <dbReference type="EC" id="5.6.2.3"/>
    </reaction>
</comment>
<reference evidence="8" key="1">
    <citation type="submission" date="2020-05" db="EMBL/GenBank/DDBJ databases">
        <authorList>
            <person name="Chiriac C."/>
            <person name="Salcher M."/>
            <person name="Ghai R."/>
            <person name="Kavagutti S V."/>
        </authorList>
    </citation>
    <scope>NUCLEOTIDE SEQUENCE</scope>
</reference>
<gene>
    <name evidence="8" type="ORF">UFOPK1722_00826</name>
</gene>
<dbReference type="PROSITE" id="PS51193">
    <property type="entry name" value="HELICASE_ATP_BIND_2"/>
    <property type="match status" value="1"/>
</dbReference>
<keyword evidence="2" id="KW-0547">Nucleotide-binding</keyword>
<dbReference type="InterPro" id="IPR014001">
    <property type="entry name" value="Helicase_ATP-bd"/>
</dbReference>
<dbReference type="InterPro" id="IPR027417">
    <property type="entry name" value="P-loop_NTPase"/>
</dbReference>
<sequence length="642" mass="70001">MPKPSSRRTLSDALEIATSALPAAEIRPGQRQMADAVEEAIAEGRHLVVQAGTGTGKTIAYLVPAMLAGKRTVVATATKALQDQLARKDLPFLVEALADYLGHEVTWAVLKGRRNYVCRQRIAEVTGQSDGKGRRDDSPTLLDLDDFSSTTKREIDRIVTWAARTPTGDFADLDFNPSERATLAVSVGSEECPGANRCPFGGSCFAEIARARAAEAEIIVVNTHLYGNHIASEGALLPEHDIVIVDEAHGLEDIMSDTVGMSIGEGSFTYFAGAVRRILDDPKLDRDITDVGLMLNEVLSPSVGNRLSAPLPVGVAEVLARGRLVIATTLDGLRRIETKDDDSNQRKLRAQMLANRLAATLDAALAIDATFVPFVTGRADRPKLDIAPLDVAPILREGVWSKHPAILTSATIPANMPTRIGLPADGTEMLDVESPFDYQENSILYCSTSLPEPNTPQFTPRMHDELFHLISAAGGRTLALFTSYKAMDAAVTEMRKRLSVTVFAQNEYQRGQLVRMFSEDETSCLFATASFFQGIDIPGRTLSLVTLDRIPFPRPDDPLLSARREALGDRAFRDIDLPRAATLLAQATGRLIRNASDRGVVAVFDPRLGTKNYRREILAAMPPMRRSTTRSEVEEFLRLITG</sequence>
<evidence type="ECO:0000256" key="6">
    <source>
        <dbReference type="ARBA" id="ARBA00048954"/>
    </source>
</evidence>
<evidence type="ECO:0000313" key="8">
    <source>
        <dbReference type="EMBL" id="CAB4578313.1"/>
    </source>
</evidence>
<dbReference type="Gene3D" id="3.40.50.300">
    <property type="entry name" value="P-loop containing nucleotide triphosphate hydrolases"/>
    <property type="match status" value="2"/>
</dbReference>
<dbReference type="GO" id="GO:0043139">
    <property type="term" value="F:5'-3' DNA helicase activity"/>
    <property type="evidence" value="ECO:0007669"/>
    <property type="project" value="UniProtKB-EC"/>
</dbReference>
<dbReference type="Pfam" id="PF00270">
    <property type="entry name" value="DEAD"/>
    <property type="match status" value="1"/>
</dbReference>
<evidence type="ECO:0000256" key="4">
    <source>
        <dbReference type="ARBA" id="ARBA00022840"/>
    </source>
</evidence>
<dbReference type="InterPro" id="IPR006555">
    <property type="entry name" value="ATP-dep_Helicase_C"/>
</dbReference>
<proteinExistence type="predicted"/>
<name>A0A6J6EUI4_9ZZZZ</name>
<dbReference type="EC" id="5.6.2.3" evidence="5"/>
<evidence type="ECO:0000259" key="7">
    <source>
        <dbReference type="PROSITE" id="PS51193"/>
    </source>
</evidence>
<evidence type="ECO:0000256" key="1">
    <source>
        <dbReference type="ARBA" id="ARBA00001966"/>
    </source>
</evidence>
<dbReference type="PANTHER" id="PTHR11472">
    <property type="entry name" value="DNA REPAIR DEAD HELICASE RAD3/XP-D SUBFAMILY MEMBER"/>
    <property type="match status" value="1"/>
</dbReference>
<dbReference type="AlphaFoldDB" id="A0A6J6EUI4"/>
<organism evidence="8">
    <name type="scientific">freshwater metagenome</name>
    <dbReference type="NCBI Taxonomy" id="449393"/>
    <lineage>
        <taxon>unclassified sequences</taxon>
        <taxon>metagenomes</taxon>
        <taxon>ecological metagenomes</taxon>
    </lineage>
</organism>
<dbReference type="InterPro" id="IPR045028">
    <property type="entry name" value="DinG/Rad3-like"/>
</dbReference>